<feature type="domain" description="PhoD-like phosphatase metallophosphatase" evidence="1">
    <location>
        <begin position="221"/>
        <end position="461"/>
    </location>
</feature>
<dbReference type="InterPro" id="IPR029052">
    <property type="entry name" value="Metallo-depent_PP-like"/>
</dbReference>
<comment type="caution">
    <text evidence="2">The sequence shown here is derived from an EMBL/GenBank/DDBJ whole genome shotgun (WGS) entry which is preliminary data.</text>
</comment>
<proteinExistence type="predicted"/>
<gene>
    <name evidence="2" type="ORF">CNF02_12955</name>
</gene>
<dbReference type="InterPro" id="IPR038607">
    <property type="entry name" value="PhoD-like_sf"/>
</dbReference>
<evidence type="ECO:0000313" key="3">
    <source>
        <dbReference type="Proteomes" id="UP000219329"/>
    </source>
</evidence>
<protein>
    <recommendedName>
        <fullName evidence="1">PhoD-like phosphatase metallophosphatase domain-containing protein</fullName>
    </recommendedName>
</protein>
<dbReference type="InterPro" id="IPR052900">
    <property type="entry name" value="Phospholipid_Metab_Enz"/>
</dbReference>
<dbReference type="PANTHER" id="PTHR43606">
    <property type="entry name" value="PHOSPHATASE, PUTATIVE (AFU_ORTHOLOGUE AFUA_6G08710)-RELATED"/>
    <property type="match status" value="1"/>
</dbReference>
<dbReference type="Gene3D" id="3.60.21.70">
    <property type="entry name" value="PhoD-like phosphatase"/>
    <property type="match status" value="1"/>
</dbReference>
<dbReference type="InterPro" id="IPR018946">
    <property type="entry name" value="PhoD-like_MPP"/>
</dbReference>
<evidence type="ECO:0000313" key="2">
    <source>
        <dbReference type="EMBL" id="PDH32132.1"/>
    </source>
</evidence>
<dbReference type="AlphaFoldDB" id="A0A2A5W6T9"/>
<reference evidence="2 3" key="1">
    <citation type="submission" date="2017-08" db="EMBL/GenBank/DDBJ databases">
        <title>Fine stratification of microbial communities through a metagenomic profile of the photic zone.</title>
        <authorList>
            <person name="Haro-Moreno J.M."/>
            <person name="Lopez-Perez M."/>
            <person name="De La Torre J."/>
            <person name="Picazo A."/>
            <person name="Camacho A."/>
            <person name="Rodriguez-Valera F."/>
        </authorList>
    </citation>
    <scope>NUCLEOTIDE SEQUENCE [LARGE SCALE GENOMIC DNA]</scope>
    <source>
        <strain evidence="2">MED-G28</strain>
    </source>
</reference>
<dbReference type="Proteomes" id="UP000219329">
    <property type="component" value="Unassembled WGS sequence"/>
</dbReference>
<accession>A0A2A5W6T9</accession>
<dbReference type="Pfam" id="PF09423">
    <property type="entry name" value="PhoD"/>
    <property type="match status" value="1"/>
</dbReference>
<dbReference type="EMBL" id="NTJZ01000022">
    <property type="protein sequence ID" value="PDH32132.1"/>
    <property type="molecule type" value="Genomic_DNA"/>
</dbReference>
<organism evidence="2 3">
    <name type="scientific">OM182 bacterium MED-G28</name>
    <dbReference type="NCBI Taxonomy" id="1986256"/>
    <lineage>
        <taxon>Bacteria</taxon>
        <taxon>Pseudomonadati</taxon>
        <taxon>Pseudomonadota</taxon>
        <taxon>Gammaproteobacteria</taxon>
        <taxon>OMG group</taxon>
        <taxon>OM182 clade</taxon>
    </lineage>
</organism>
<sequence>MKRRDFIGSGALFSTSAVLPRLVSAADSWSDGSIQHLIPFSNHNSILLKVSFREPQEGPKLRIGRSLFDGQQRDTLGRFWSFKAEGLESHKEYELTLQDNTGNRFADSWPLQTTPPIDADAESLRILIYTCAGGPDDAEGLDGTWRFLPISTRRRILERALSLSPDLAIGVGDQVYWDQNTPRNNRPSALQARENIWGKYGSLDEDLPIYGSANEAAITGCLDEQIASLYGTSFRSVPLILTQDDHDYFVNDAATDEEITLPPRNFTARLGRAQQSLYFPEFLPDPYRPNYIAGAFRDGSSESYGSFRWGSLLELLLYDCRRYVTLAGPSAVFIETQTEKWIKNRTSDENSSRHLIHIPSTPMGWSAGKWGEWYPDFIQSDGQLGIENPKPYWQSGWFAQHQRILTSLANQRQRFPLMISGDLHAIGSGTIHRSAALNFDNPVETILSGPVGTGSAWPSASRGIGSTVPVNLQVEERSSPIEKNGFTILDIDPFGIDVRQFAWLPEDGLDTINNLQPFSEFRLDRI</sequence>
<dbReference type="PANTHER" id="PTHR43606:SF1">
    <property type="entry name" value="PHOD-LIKE PHOSPHATASE METALLOPHOSPHATASE DOMAIN-CONTAINING PROTEIN"/>
    <property type="match status" value="1"/>
</dbReference>
<dbReference type="SUPFAM" id="SSF56300">
    <property type="entry name" value="Metallo-dependent phosphatases"/>
    <property type="match status" value="1"/>
</dbReference>
<name>A0A2A5W6T9_9GAMM</name>
<evidence type="ECO:0000259" key="1">
    <source>
        <dbReference type="Pfam" id="PF09423"/>
    </source>
</evidence>